<feature type="transmembrane region" description="Helical" evidence="8">
    <location>
        <begin position="291"/>
        <end position="308"/>
    </location>
</feature>
<keyword evidence="5 8" id="KW-0812">Transmembrane</keyword>
<protein>
    <submittedName>
        <fullName evidence="10">Dolichyl-phosphate-mannose-protein mannosyltransferase</fullName>
    </submittedName>
</protein>
<feature type="domain" description="Glycosyltransferase RgtA/B/C/D-like" evidence="9">
    <location>
        <begin position="96"/>
        <end position="240"/>
    </location>
</feature>
<reference evidence="10 11" key="1">
    <citation type="submission" date="2018-10" db="EMBL/GenBank/DDBJ databases">
        <title>Genomic Encyclopedia of Archaeal and Bacterial Type Strains, Phase II (KMG-II): from individual species to whole genera.</title>
        <authorList>
            <person name="Goeker M."/>
        </authorList>
    </citation>
    <scope>NUCLEOTIDE SEQUENCE [LARGE SCALE GENOMIC DNA]</scope>
    <source>
        <strain evidence="10 11">RP-AC37</strain>
    </source>
</reference>
<keyword evidence="2" id="KW-1003">Cell membrane</keyword>
<proteinExistence type="predicted"/>
<dbReference type="GO" id="GO:0016763">
    <property type="term" value="F:pentosyltransferase activity"/>
    <property type="evidence" value="ECO:0007669"/>
    <property type="project" value="TreeGrafter"/>
</dbReference>
<dbReference type="OrthoDB" id="3459112at2"/>
<comment type="subcellular location">
    <subcellularLocation>
        <location evidence="1">Cell membrane</location>
        <topology evidence="1">Multi-pass membrane protein</topology>
    </subcellularLocation>
</comment>
<dbReference type="InParanoid" id="A0A420XUB3"/>
<keyword evidence="11" id="KW-1185">Reference proteome</keyword>
<dbReference type="InterPro" id="IPR050297">
    <property type="entry name" value="LipidA_mod_glycosyltrf_83"/>
</dbReference>
<dbReference type="Proteomes" id="UP000281955">
    <property type="component" value="Unassembled WGS sequence"/>
</dbReference>
<evidence type="ECO:0000313" key="10">
    <source>
        <dbReference type="EMBL" id="RKS80321.1"/>
    </source>
</evidence>
<keyword evidence="7 8" id="KW-0472">Membrane</keyword>
<organism evidence="10 11">
    <name type="scientific">Motilibacter peucedani</name>
    <dbReference type="NCBI Taxonomy" id="598650"/>
    <lineage>
        <taxon>Bacteria</taxon>
        <taxon>Bacillati</taxon>
        <taxon>Actinomycetota</taxon>
        <taxon>Actinomycetes</taxon>
        <taxon>Motilibacterales</taxon>
        <taxon>Motilibacteraceae</taxon>
        <taxon>Motilibacter</taxon>
    </lineage>
</organism>
<dbReference type="GO" id="GO:0005886">
    <property type="term" value="C:plasma membrane"/>
    <property type="evidence" value="ECO:0007669"/>
    <property type="project" value="UniProtKB-SubCell"/>
</dbReference>
<dbReference type="GO" id="GO:0009103">
    <property type="term" value="P:lipopolysaccharide biosynthetic process"/>
    <property type="evidence" value="ECO:0007669"/>
    <property type="project" value="UniProtKB-ARBA"/>
</dbReference>
<evidence type="ECO:0000256" key="8">
    <source>
        <dbReference type="SAM" id="Phobius"/>
    </source>
</evidence>
<keyword evidence="6 8" id="KW-1133">Transmembrane helix</keyword>
<evidence type="ECO:0000256" key="4">
    <source>
        <dbReference type="ARBA" id="ARBA00022679"/>
    </source>
</evidence>
<sequence length="547" mass="58621">MATSVAPELGAGAGVAPAPGAVRARHARPRTSRLPDLLVGLAFVVAELAVLWRTRPAPYWGDSYEVYRHALAWPERGSEPVHHALRIGTLIPVRGAIELLGRGQGSYYAWPALCSVLLVASTYALARQLGGFAAAVLATTAMVLTPALVDAGSGQNLTALQLTPDVPCAAFLTLAYALLVAGSRRRNPLWLAGAGAALGWAYLVREYAAFVFPAFLVAVLALKVRPRRWVWLVLPALACYALELANGQYVYGWPFARLTEASKHGSEGAGATTKDRALNGFWDALQSNPRGTTIGVLALVAVAGVVVAHRHRLAALVLGSWLAAFWLALTLTGGWLHPEAPSLRNFYIRYWIPVLPAAYVGSAVVAVALGGLLLRLLPWRSLRVVVGSAAVVAALAWYAVPSVDLLRHPGNDEPAWNAVRAWLVHNEPRRVLAEPRAARTLTFYTREPVGGDVVWGGAIDAYLGDFDPSRPPALNSSFRGHLPATRYPADDALLVAPTGPKGEHLPGTSLYFDAPMDDDGWTEVLDVYPLRLYVADRSALAKRLGLG</sequence>
<evidence type="ECO:0000259" key="9">
    <source>
        <dbReference type="Pfam" id="PF13231"/>
    </source>
</evidence>
<dbReference type="EMBL" id="RBWV01000009">
    <property type="protein sequence ID" value="RKS80321.1"/>
    <property type="molecule type" value="Genomic_DNA"/>
</dbReference>
<keyword evidence="4 10" id="KW-0808">Transferase</keyword>
<comment type="caution">
    <text evidence="10">The sequence shown here is derived from an EMBL/GenBank/DDBJ whole genome shotgun (WGS) entry which is preliminary data.</text>
</comment>
<dbReference type="AlphaFoldDB" id="A0A420XUB3"/>
<evidence type="ECO:0000256" key="2">
    <source>
        <dbReference type="ARBA" id="ARBA00022475"/>
    </source>
</evidence>
<evidence type="ECO:0000256" key="7">
    <source>
        <dbReference type="ARBA" id="ARBA00023136"/>
    </source>
</evidence>
<evidence type="ECO:0000256" key="6">
    <source>
        <dbReference type="ARBA" id="ARBA00022989"/>
    </source>
</evidence>
<feature type="transmembrane region" description="Helical" evidence="8">
    <location>
        <begin position="107"/>
        <end position="126"/>
    </location>
</feature>
<feature type="transmembrane region" description="Helical" evidence="8">
    <location>
        <begin position="381"/>
        <end position="400"/>
    </location>
</feature>
<keyword evidence="3 10" id="KW-0328">Glycosyltransferase</keyword>
<feature type="transmembrane region" description="Helical" evidence="8">
    <location>
        <begin position="229"/>
        <end position="251"/>
    </location>
</feature>
<feature type="transmembrane region" description="Helical" evidence="8">
    <location>
        <begin position="315"/>
        <end position="336"/>
    </location>
</feature>
<evidence type="ECO:0000313" key="11">
    <source>
        <dbReference type="Proteomes" id="UP000281955"/>
    </source>
</evidence>
<evidence type="ECO:0000256" key="5">
    <source>
        <dbReference type="ARBA" id="ARBA00022692"/>
    </source>
</evidence>
<dbReference type="PANTHER" id="PTHR33908">
    <property type="entry name" value="MANNOSYLTRANSFERASE YKCB-RELATED"/>
    <property type="match status" value="1"/>
</dbReference>
<dbReference type="Pfam" id="PF13231">
    <property type="entry name" value="PMT_2"/>
    <property type="match status" value="1"/>
</dbReference>
<dbReference type="RefSeq" id="WP_121192026.1">
    <property type="nucleotide sequence ID" value="NZ_RBWV01000009.1"/>
</dbReference>
<feature type="transmembrane region" description="Helical" evidence="8">
    <location>
        <begin position="202"/>
        <end position="222"/>
    </location>
</feature>
<feature type="transmembrane region" description="Helical" evidence="8">
    <location>
        <begin position="132"/>
        <end position="150"/>
    </location>
</feature>
<evidence type="ECO:0000256" key="3">
    <source>
        <dbReference type="ARBA" id="ARBA00022676"/>
    </source>
</evidence>
<dbReference type="InterPro" id="IPR038731">
    <property type="entry name" value="RgtA/B/C-like"/>
</dbReference>
<gene>
    <name evidence="10" type="ORF">CLV35_0749</name>
</gene>
<feature type="transmembrane region" description="Helical" evidence="8">
    <location>
        <begin position="162"/>
        <end position="182"/>
    </location>
</feature>
<dbReference type="PANTHER" id="PTHR33908:SF11">
    <property type="entry name" value="MEMBRANE PROTEIN"/>
    <property type="match status" value="1"/>
</dbReference>
<evidence type="ECO:0000256" key="1">
    <source>
        <dbReference type="ARBA" id="ARBA00004651"/>
    </source>
</evidence>
<feature type="transmembrane region" description="Helical" evidence="8">
    <location>
        <begin position="348"/>
        <end position="374"/>
    </location>
</feature>
<accession>A0A420XUB3</accession>
<name>A0A420XUB3_9ACTN</name>